<feature type="compositionally biased region" description="Polar residues" evidence="1">
    <location>
        <begin position="2895"/>
        <end position="2905"/>
    </location>
</feature>
<feature type="compositionally biased region" description="Polar residues" evidence="1">
    <location>
        <begin position="1311"/>
        <end position="1335"/>
    </location>
</feature>
<feature type="compositionally biased region" description="Basic and acidic residues" evidence="1">
    <location>
        <begin position="1969"/>
        <end position="1978"/>
    </location>
</feature>
<accession>A0ABD3C4P0</accession>
<feature type="compositionally biased region" description="Polar residues" evidence="1">
    <location>
        <begin position="164"/>
        <end position="174"/>
    </location>
</feature>
<dbReference type="Proteomes" id="UP001632038">
    <property type="component" value="Unassembled WGS sequence"/>
</dbReference>
<feature type="compositionally biased region" description="Low complexity" evidence="1">
    <location>
        <begin position="934"/>
        <end position="947"/>
    </location>
</feature>
<feature type="compositionally biased region" description="Polar residues" evidence="1">
    <location>
        <begin position="1653"/>
        <end position="1662"/>
    </location>
</feature>
<feature type="region of interest" description="Disordered" evidence="1">
    <location>
        <begin position="1"/>
        <end position="116"/>
    </location>
</feature>
<feature type="region of interest" description="Disordered" evidence="1">
    <location>
        <begin position="2700"/>
        <end position="2817"/>
    </location>
</feature>
<feature type="region of interest" description="Disordered" evidence="1">
    <location>
        <begin position="766"/>
        <end position="949"/>
    </location>
</feature>
<feature type="compositionally biased region" description="Basic and acidic residues" evidence="1">
    <location>
        <begin position="1011"/>
        <end position="1022"/>
    </location>
</feature>
<feature type="compositionally biased region" description="Basic and acidic residues" evidence="1">
    <location>
        <begin position="2576"/>
        <end position="2593"/>
    </location>
</feature>
<feature type="compositionally biased region" description="Polar residues" evidence="1">
    <location>
        <begin position="510"/>
        <end position="519"/>
    </location>
</feature>
<feature type="region of interest" description="Disordered" evidence="1">
    <location>
        <begin position="2845"/>
        <end position="2929"/>
    </location>
</feature>
<feature type="region of interest" description="Disordered" evidence="1">
    <location>
        <begin position="2375"/>
        <end position="2413"/>
    </location>
</feature>
<feature type="compositionally biased region" description="Basic and acidic residues" evidence="1">
    <location>
        <begin position="825"/>
        <end position="834"/>
    </location>
</feature>
<feature type="region of interest" description="Disordered" evidence="1">
    <location>
        <begin position="1011"/>
        <end position="1049"/>
    </location>
</feature>
<feature type="compositionally biased region" description="Basic and acidic residues" evidence="1">
    <location>
        <begin position="237"/>
        <end position="253"/>
    </location>
</feature>
<feature type="compositionally biased region" description="Basic and acidic residues" evidence="1">
    <location>
        <begin position="910"/>
        <end position="933"/>
    </location>
</feature>
<feature type="compositionally biased region" description="Basic and acidic residues" evidence="1">
    <location>
        <begin position="618"/>
        <end position="628"/>
    </location>
</feature>
<feature type="compositionally biased region" description="Acidic residues" evidence="1">
    <location>
        <begin position="1363"/>
        <end position="1372"/>
    </location>
</feature>
<feature type="region of interest" description="Disordered" evidence="1">
    <location>
        <begin position="2976"/>
        <end position="3000"/>
    </location>
</feature>
<feature type="compositionally biased region" description="Acidic residues" evidence="1">
    <location>
        <begin position="1959"/>
        <end position="1968"/>
    </location>
</feature>
<protein>
    <recommendedName>
        <fullName evidence="4">Titin-like</fullName>
    </recommendedName>
</protein>
<feature type="compositionally biased region" description="Polar residues" evidence="1">
    <location>
        <begin position="105"/>
        <end position="115"/>
    </location>
</feature>
<feature type="region of interest" description="Disordered" evidence="1">
    <location>
        <begin position="659"/>
        <end position="725"/>
    </location>
</feature>
<feature type="region of interest" description="Disordered" evidence="1">
    <location>
        <begin position="2576"/>
        <end position="2647"/>
    </location>
</feature>
<feature type="compositionally biased region" description="Basic and acidic residues" evidence="1">
    <location>
        <begin position="1749"/>
        <end position="1784"/>
    </location>
</feature>
<feature type="region of interest" description="Disordered" evidence="1">
    <location>
        <begin position="2093"/>
        <end position="2113"/>
    </location>
</feature>
<feature type="compositionally biased region" description="Polar residues" evidence="1">
    <location>
        <begin position="2594"/>
        <end position="2619"/>
    </location>
</feature>
<feature type="compositionally biased region" description="Basic and acidic residues" evidence="1">
    <location>
        <begin position="1559"/>
        <end position="1569"/>
    </location>
</feature>
<reference evidence="3" key="1">
    <citation type="journal article" date="2024" name="IScience">
        <title>Strigolactones Initiate the Formation of Haustorium-like Structures in Castilleja.</title>
        <authorList>
            <person name="Buerger M."/>
            <person name="Peterson D."/>
            <person name="Chory J."/>
        </authorList>
    </citation>
    <scope>NUCLEOTIDE SEQUENCE [LARGE SCALE GENOMIC DNA]</scope>
</reference>
<feature type="compositionally biased region" description="Basic and acidic residues" evidence="1">
    <location>
        <begin position="1791"/>
        <end position="1804"/>
    </location>
</feature>
<feature type="compositionally biased region" description="Basic and acidic residues" evidence="1">
    <location>
        <begin position="768"/>
        <end position="818"/>
    </location>
</feature>
<feature type="compositionally biased region" description="Basic and acidic residues" evidence="1">
    <location>
        <begin position="2621"/>
        <end position="2630"/>
    </location>
</feature>
<proteinExistence type="predicted"/>
<feature type="compositionally biased region" description="Basic and acidic residues" evidence="1">
    <location>
        <begin position="294"/>
        <end position="305"/>
    </location>
</feature>
<feature type="compositionally biased region" description="Basic and acidic residues" evidence="1">
    <location>
        <begin position="428"/>
        <end position="448"/>
    </location>
</feature>
<evidence type="ECO:0000313" key="2">
    <source>
        <dbReference type="EMBL" id="KAL3624279.1"/>
    </source>
</evidence>
<feature type="compositionally biased region" description="Polar residues" evidence="1">
    <location>
        <begin position="2990"/>
        <end position="3000"/>
    </location>
</feature>
<feature type="compositionally biased region" description="Basic and acidic residues" evidence="1">
    <location>
        <begin position="1133"/>
        <end position="1142"/>
    </location>
</feature>
<feature type="compositionally biased region" description="Polar residues" evidence="1">
    <location>
        <begin position="1024"/>
        <end position="1048"/>
    </location>
</feature>
<feature type="compositionally biased region" description="Basic and acidic residues" evidence="1">
    <location>
        <begin position="696"/>
        <end position="725"/>
    </location>
</feature>
<feature type="compositionally biased region" description="Basic and acidic residues" evidence="1">
    <location>
        <begin position="675"/>
        <end position="685"/>
    </location>
</feature>
<feature type="region of interest" description="Disordered" evidence="1">
    <location>
        <begin position="1843"/>
        <end position="1864"/>
    </location>
</feature>
<feature type="compositionally biased region" description="Basic and acidic residues" evidence="1">
    <location>
        <begin position="63"/>
        <end position="99"/>
    </location>
</feature>
<evidence type="ECO:0000256" key="1">
    <source>
        <dbReference type="SAM" id="MobiDB-lite"/>
    </source>
</evidence>
<feature type="region of interest" description="Disordered" evidence="1">
    <location>
        <begin position="1132"/>
        <end position="1160"/>
    </location>
</feature>
<feature type="region of interest" description="Disordered" evidence="1">
    <location>
        <begin position="1427"/>
        <end position="1446"/>
    </location>
</feature>
<feature type="region of interest" description="Disordered" evidence="1">
    <location>
        <begin position="1283"/>
        <end position="1374"/>
    </location>
</feature>
<feature type="region of interest" description="Disordered" evidence="1">
    <location>
        <begin position="1247"/>
        <end position="1267"/>
    </location>
</feature>
<feature type="compositionally biased region" description="Polar residues" evidence="1">
    <location>
        <begin position="450"/>
        <end position="460"/>
    </location>
</feature>
<feature type="compositionally biased region" description="Acidic residues" evidence="1">
    <location>
        <begin position="2093"/>
        <end position="2104"/>
    </location>
</feature>
<feature type="compositionally biased region" description="Basic and acidic residues" evidence="1">
    <location>
        <begin position="1718"/>
        <end position="1734"/>
    </location>
</feature>
<keyword evidence="3" id="KW-1185">Reference proteome</keyword>
<feature type="region of interest" description="Disordered" evidence="1">
    <location>
        <begin position="2453"/>
        <end position="2478"/>
    </location>
</feature>
<sequence>MATEADIQAPVSETRKEELGESNKIPNIELTREEKTQQADTLNEPCTVDQGENFLETPSTSKVHSEVRSDDSTEKPEIRGDGSFMEHEGSEKESEKLLETEMSTGKANENESAVDNNVRDENAYLCRGEPLESEKITSVVMNDDLHVVSENSNKTKGYLEEKSTNANLQAITSDVTEDKIEDGEATKAGPCETETSTRSMLPEIESNIEKPEDSLNVASEDIKTSDSSYEIETSSIEEQRETAHPRDGKTDDKAALDADEVKEEIHENVQPIVPNEEMEENSLIRVNGSQLKDENLEKVSEKPSVIKDNGQEIETSSSEEQSAHSQIILDQKIEDKALDAVETKDINVESTNVASEIPHEHTEDILAGQVDCSHTENDEHLEKESEILHLAEAPVEETKDNEFKLHESKDLIKAELLENERNTATTSVKEETQEEKHTNYLQDTHDDTNASESTHVTDMSSTEEEIPTAEPQEISIDEKQEMTTADAAKTHELQNATTTTSYEDSEDNSQKQVDVSQLEQIKHYEKVSENKPLTEASARDTVENALEEQSTNVNLHAITSDVTEDKNEDGEATKAGPCENEISPRSTLPEIESNIEKPEDSSNVASEDIKTSDSNYEIETRSNEEQRATAHPQDGNTNDKSVDIKEEILENVSTIYSIEKTEENSSIQVGGPQKKNAEHLEKDIVESSLGNEDLLESEKKSSNSMNKDLDRQATNVNEHDGNTIDITEVKKIDAAINIQNEVFENSSKIGSNEETEEKAAIEADCSELQEKESEKPSLAEPLEREASDNEFIVMHEARIEDGEPLERKAELHETETSKRSVLTEIESKIEKQEDSLNVASEDIKTSDSSHHEAETSYFEEKSATAYPQDGETGDKAALNEDEVKEEIHENIQPIVPNEEMEENSYQVDGWQKKDENLEKVGEKPSMTKERGQEIETSSSEEQSAQSQLILDQKIEDKALDAAETKDINVESTVMREAEISNESITKVGSCEDDKNIESALLKKENFQEAAEDHKTSVSHEDIETTCSIDETSLTTNPQSIMSGKTTDATETEINHENVATEIPHEHIEEIVAGQVDCSHTENDEHLEKESAILPLEEAPVEETNDNEFKLHESKELIKGELLENERNTVTASVKEETQEEKNTNYLQATHDDTNASESTHVTHISSTGEEILTAEPQDISNDKAQEKATAAAAKTHELQDIETITLDGEDKNDSLIKEDGSEITHEARFVEEQSLKADLLEEEKHEEVVLKEEVPTESLQVSDEDTKAASAFVQDREISSLEEQRLTTESHGVMCDNEDKTKATIIEKESQNAVTTTSYEDSEENSQTKVDVSQLEQRKHLEEESENKPLTEASARDTIENALAEEEAEMENPIDNMQVATEDTKAFSSCQTIETSSIKEQIVVADPHEISSDKIEENTVGAAYTEEKTAEDDETKVPNRDNEDNLPKEMYAKDSLETTNDDASINIHEAMFVDENLTKANLFENEKNIECTSLEKEVVIESLKEADEDIKACATFQDRETASLVDQDQIMDHKITEATKLKEETPDEKDIETNITSGKSEDNSATKVDDLQGTSLTEVPDYDSKIMHEPRLVDERFLKADSVGNEKNADGASEEHMMISNEHIVNVTSSASEPSEQDIDKTYTEKLPMLDNCSITQTSTNEDPTKSVHADSQGPNEGINSNNLTDVSDSSKSVALEEVSSSNVASETYLTSNPSQGSRKETRVEAENEDAQKQDEEDLCVSAPVQDSSIEKDAKSCPEITREMQKQEEAPLPASDEKTVKSTDYEESEVAEDKIITESENKETECKQENIFLDETVEEIKETASIPVANDVVPKSFIETSEIDHSTANLQTRETHTDDDEETKIDKEEEACELIISELDSSSPAPNITEASDMDGANRSIAELKAKIDDEAPEIIQAVPGVTESQEVEVIKVGEASDSVSECEREDCMHAKIDIEEKTDSDEVEFASEESKAGHEVKTQVLGNVQSCGMISKAEENLETAAEIKSGTFMVEDIIEAKETAKTNISSQKVKSGNSQINEEDDVKNDHINSCKDITETHLENQAKQEENTNTREIFEVIKNGNETEKVSEVLEEADDEAVEEPQEYVDNNREDKTIDATDLKAETFGENAPKSVVVEIHSMKDSDVNKEHVLISNEIVANVTSSVSEPLEQDIDMIDAEKITVIDDGSTKIPTNEDLAETGPTESSVKVDGQVPDEEIKIEESEQQDTAVGISEDVSKSNLEDIPETDSTPNPSLESAAKNEEAQKQDEDGLRVSASVQDSSTEKIEKDVESYLARAIDSETTQKIQKLEEATKSFLNDEKHTEREHDEIECKQEKALLDETVEETKEPASVVVTVADDVIPKSFTDYSSAEGWLTINRGDARTHDDEEKETKLDKNKEDGAGEPKISDFSSPATDIIEASGKDESKIGYEAHEIIQTAPSATETRELENINVSASISQRERDGKQSNEFGFSPEESKTGYEVKNQVLENVQSCGVISKVEDNLEAEIKCETVIVEDMIEPKEIKEEDEYVKNDHLGSCEEEAIAEGQIKDQPKQEEKANSEETFEVITKENVMEKVPKVSEEEDGKAVEEKLQTNESIDSSLHQKGQGNSVDNVTTISGTEKVRELDHSHIISTGTRDSEEEVNKSSVKFLEDEDKSTDIVENEIAKEEGLLNQISNTSMKDAVSKEQPKRPDEYMVYEAPPAQRVPKIIEDGEDKKVNADTIMIQHQEEYKKSRHESDPLEKQDKNDEICLSGELQTKDEVNLMLSAEKDEDEPKKEGTLSKPTEDKDEITYTEAEKVNVPSHSEDTAQSDKKQECERQIDSLQILPVAKCSDIETAVKDLPTEYSGLGADHNNDINPENSVGNKKPTAIESELPKNSVLETDEATCEREVKPSQGTATPTSQTEKTDVAEHEDTETGEEKNELSEQNQLELCSEAPVMVDIGDADPKVAHKKSHNILSGVGSKVKHSIAKVKKAITGKSSHPKPPATIIQSNLPPSPK</sequence>
<feature type="compositionally biased region" description="Basic and acidic residues" evidence="1">
    <location>
        <begin position="176"/>
        <end position="185"/>
    </location>
</feature>
<feature type="compositionally biased region" description="Basic and acidic residues" evidence="1">
    <location>
        <begin position="2773"/>
        <end position="2786"/>
    </location>
</feature>
<feature type="compositionally biased region" description="Basic and acidic residues" evidence="1">
    <location>
        <begin position="1297"/>
        <end position="1310"/>
    </location>
</feature>
<feature type="compositionally biased region" description="Basic and acidic residues" evidence="1">
    <location>
        <begin position="2708"/>
        <end position="2719"/>
    </location>
</feature>
<feature type="compositionally biased region" description="Basic and acidic residues" evidence="1">
    <location>
        <begin position="1435"/>
        <end position="1446"/>
    </location>
</feature>
<feature type="compositionally biased region" description="Basic and acidic residues" evidence="1">
    <location>
        <begin position="2379"/>
        <end position="2406"/>
    </location>
</feature>
<feature type="compositionally biased region" description="Low complexity" evidence="1">
    <location>
        <begin position="225"/>
        <end position="236"/>
    </location>
</feature>
<feature type="compositionally biased region" description="Basic and acidic residues" evidence="1">
    <location>
        <begin position="2804"/>
        <end position="2817"/>
    </location>
</feature>
<feature type="region of interest" description="Disordered" evidence="1">
    <location>
        <begin position="2180"/>
        <end position="2286"/>
    </location>
</feature>
<evidence type="ECO:0000313" key="3">
    <source>
        <dbReference type="Proteomes" id="UP001632038"/>
    </source>
</evidence>
<feature type="compositionally biased region" description="Basic and acidic residues" evidence="1">
    <location>
        <begin position="841"/>
        <end position="862"/>
    </location>
</feature>
<name>A0ABD3C4P0_9LAMI</name>
<gene>
    <name evidence="2" type="ORF">CASFOL_033095</name>
</gene>
<feature type="compositionally biased region" description="Basic and acidic residues" evidence="1">
    <location>
        <begin position="520"/>
        <end position="529"/>
    </location>
</feature>
<feature type="compositionally biased region" description="Basic and acidic residues" evidence="1">
    <location>
        <begin position="2258"/>
        <end position="2271"/>
    </location>
</feature>
<feature type="compositionally biased region" description="Polar residues" evidence="1">
    <location>
        <begin position="1673"/>
        <end position="1717"/>
    </location>
</feature>
<feature type="region of interest" description="Disordered" evidence="1">
    <location>
        <begin position="294"/>
        <end position="325"/>
    </location>
</feature>
<feature type="compositionally biased region" description="Polar residues" evidence="1">
    <location>
        <begin position="493"/>
        <end position="502"/>
    </location>
</feature>
<feature type="region of interest" description="Disordered" evidence="1">
    <location>
        <begin position="1544"/>
        <end position="1569"/>
    </location>
</feature>
<dbReference type="EMBL" id="JAVIJP010000054">
    <property type="protein sequence ID" value="KAL3624279.1"/>
    <property type="molecule type" value="Genomic_DNA"/>
</dbReference>
<feature type="compositionally biased region" description="Basic and acidic residues" evidence="1">
    <location>
        <begin position="563"/>
        <end position="572"/>
    </location>
</feature>
<feature type="region of interest" description="Disordered" evidence="1">
    <location>
        <begin position="1959"/>
        <end position="1978"/>
    </location>
</feature>
<feature type="compositionally biased region" description="Basic and acidic residues" evidence="1">
    <location>
        <begin position="2727"/>
        <end position="2749"/>
    </location>
</feature>
<feature type="region of interest" description="Disordered" evidence="1">
    <location>
        <begin position="416"/>
        <end position="644"/>
    </location>
</feature>
<comment type="caution">
    <text evidence="2">The sequence shown here is derived from an EMBL/GenBank/DDBJ whole genome shotgun (WGS) entry which is preliminary data.</text>
</comment>
<feature type="region of interest" description="Disordered" evidence="1">
    <location>
        <begin position="1627"/>
        <end position="1804"/>
    </location>
</feature>
<feature type="compositionally biased region" description="Basic and acidic residues" evidence="1">
    <location>
        <begin position="1336"/>
        <end position="1359"/>
    </location>
</feature>
<feature type="region of interest" description="Disordered" evidence="1">
    <location>
        <begin position="153"/>
        <end position="253"/>
    </location>
</feature>
<evidence type="ECO:0008006" key="4">
    <source>
        <dbReference type="Google" id="ProtNLM"/>
    </source>
</evidence>
<organism evidence="2 3">
    <name type="scientific">Castilleja foliolosa</name>
    <dbReference type="NCBI Taxonomy" id="1961234"/>
    <lineage>
        <taxon>Eukaryota</taxon>
        <taxon>Viridiplantae</taxon>
        <taxon>Streptophyta</taxon>
        <taxon>Embryophyta</taxon>
        <taxon>Tracheophyta</taxon>
        <taxon>Spermatophyta</taxon>
        <taxon>Magnoliopsida</taxon>
        <taxon>eudicotyledons</taxon>
        <taxon>Gunneridae</taxon>
        <taxon>Pentapetalae</taxon>
        <taxon>asterids</taxon>
        <taxon>lamiids</taxon>
        <taxon>Lamiales</taxon>
        <taxon>Orobanchaceae</taxon>
        <taxon>Pedicularideae</taxon>
        <taxon>Castillejinae</taxon>
        <taxon>Castilleja</taxon>
    </lineage>
</organism>